<dbReference type="Proteomes" id="UP000001812">
    <property type="component" value="Chromosome I"/>
</dbReference>
<dbReference type="HOGENOM" id="CLU_3213578_0_0_4"/>
<accession>A0A0E1W9L0</accession>
<gene>
    <name evidence="1" type="ORF">BURPS1710A_3662</name>
</gene>
<reference evidence="1" key="1">
    <citation type="submission" date="2009-05" db="EMBL/GenBank/DDBJ databases">
        <authorList>
            <person name="Harkins D.M."/>
            <person name="DeShazer D."/>
            <person name="Woods D.E."/>
            <person name="Brinkac L.M."/>
            <person name="Brown K.A."/>
            <person name="Hung G.C."/>
            <person name="Tuanyok A."/>
            <person name="Zhang B."/>
            <person name="Nierman W.C."/>
        </authorList>
    </citation>
    <scope>NUCLEOTIDE SEQUENCE [LARGE SCALE GENOMIC DNA]</scope>
    <source>
        <strain evidence="1">1710a</strain>
    </source>
</reference>
<proteinExistence type="predicted"/>
<evidence type="ECO:0000313" key="1">
    <source>
        <dbReference type="EMBL" id="EET06222.1"/>
    </source>
</evidence>
<dbReference type="EMBL" id="CM000832">
    <property type="protein sequence ID" value="EET06222.1"/>
    <property type="molecule type" value="Genomic_DNA"/>
</dbReference>
<protein>
    <submittedName>
        <fullName evidence="1">Uncharacterized protein</fullName>
    </submittedName>
</protein>
<sequence>MVRCVIHHADEKATRKLFDRDLTSLGTMFEKTLRTLNGRGLSCS</sequence>
<dbReference type="AlphaFoldDB" id="A0A0E1W9L0"/>
<organism evidence="1">
    <name type="scientific">Burkholderia pseudomallei 1710a</name>
    <dbReference type="NCBI Taxonomy" id="320371"/>
    <lineage>
        <taxon>Bacteria</taxon>
        <taxon>Pseudomonadati</taxon>
        <taxon>Pseudomonadota</taxon>
        <taxon>Betaproteobacteria</taxon>
        <taxon>Burkholderiales</taxon>
        <taxon>Burkholderiaceae</taxon>
        <taxon>Burkholderia</taxon>
        <taxon>pseudomallei group</taxon>
    </lineage>
</organism>
<name>A0A0E1W9L0_BURPE</name>